<reference evidence="3" key="1">
    <citation type="submission" date="2024-05" db="EMBL/GenBank/DDBJ databases">
        <authorList>
            <person name="Cai S.Y."/>
            <person name="Jin L.M."/>
            <person name="Li H.R."/>
        </authorList>
    </citation>
    <scope>NUCLEOTIDE SEQUENCE</scope>
    <source>
        <strain evidence="3">A5-74</strain>
    </source>
</reference>
<keyword evidence="2" id="KW-0472">Membrane</keyword>
<organism evidence="3">
    <name type="scientific">Nakamurella sp. A5-74</name>
    <dbReference type="NCBI Taxonomy" id="3158264"/>
    <lineage>
        <taxon>Bacteria</taxon>
        <taxon>Bacillati</taxon>
        <taxon>Actinomycetota</taxon>
        <taxon>Actinomycetes</taxon>
        <taxon>Nakamurellales</taxon>
        <taxon>Nakamurellaceae</taxon>
        <taxon>Nakamurella</taxon>
    </lineage>
</organism>
<evidence type="ECO:0000256" key="1">
    <source>
        <dbReference type="SAM" id="MobiDB-lite"/>
    </source>
</evidence>
<name>A0AAU8DL24_9ACTN</name>
<gene>
    <name evidence="3" type="ORF">ABLG96_12270</name>
</gene>
<feature type="region of interest" description="Disordered" evidence="1">
    <location>
        <begin position="81"/>
        <end position="103"/>
    </location>
</feature>
<evidence type="ECO:0000313" key="3">
    <source>
        <dbReference type="EMBL" id="XCG62057.1"/>
    </source>
</evidence>
<dbReference type="AlphaFoldDB" id="A0AAU8DL24"/>
<feature type="transmembrane region" description="Helical" evidence="2">
    <location>
        <begin position="55"/>
        <end position="77"/>
    </location>
</feature>
<sequence length="103" mass="11170">MKSRPRRPGIIPDPARVKDRKGADEGWAVVSTMLGGFAVWGGIGWLLDQWWGTKWALPVGVIVGMVLGIYAVIARVIHSEPAVTRPTDPTTGPPPASTRRETE</sequence>
<accession>A0AAU8DL24</accession>
<dbReference type="RefSeq" id="WP_353647672.1">
    <property type="nucleotide sequence ID" value="NZ_CP159218.1"/>
</dbReference>
<proteinExistence type="predicted"/>
<keyword evidence="2" id="KW-1133">Transmembrane helix</keyword>
<evidence type="ECO:0000256" key="2">
    <source>
        <dbReference type="SAM" id="Phobius"/>
    </source>
</evidence>
<keyword evidence="2" id="KW-0812">Transmembrane</keyword>
<protein>
    <submittedName>
        <fullName evidence="3">AtpZ/AtpI family protein</fullName>
    </submittedName>
</protein>
<dbReference type="EMBL" id="CP159218">
    <property type="protein sequence ID" value="XCG62057.1"/>
    <property type="molecule type" value="Genomic_DNA"/>
</dbReference>
<feature type="transmembrane region" description="Helical" evidence="2">
    <location>
        <begin position="26"/>
        <end position="43"/>
    </location>
</feature>